<dbReference type="RefSeq" id="WP_347925505.1">
    <property type="nucleotide sequence ID" value="NZ_CP157199.1"/>
</dbReference>
<dbReference type="InterPro" id="IPR019734">
    <property type="entry name" value="TPR_rpt"/>
</dbReference>
<dbReference type="InterPro" id="IPR036890">
    <property type="entry name" value="HATPase_C_sf"/>
</dbReference>
<protein>
    <submittedName>
        <fullName evidence="2">Tetratricopeptide repeat protein</fullName>
    </submittedName>
</protein>
<feature type="transmembrane region" description="Helical" evidence="1">
    <location>
        <begin position="335"/>
        <end position="355"/>
    </location>
</feature>
<evidence type="ECO:0000256" key="1">
    <source>
        <dbReference type="SAM" id="Phobius"/>
    </source>
</evidence>
<dbReference type="EMBL" id="CP157199">
    <property type="protein sequence ID" value="XBG62348.1"/>
    <property type="molecule type" value="Genomic_DNA"/>
</dbReference>
<keyword evidence="1" id="KW-0472">Membrane</keyword>
<dbReference type="AlphaFoldDB" id="A0AAU7BW18"/>
<proteinExistence type="predicted"/>
<organism evidence="2">
    <name type="scientific">Pontimicrobium sp. SW4</name>
    <dbReference type="NCBI Taxonomy" id="3153519"/>
    <lineage>
        <taxon>Bacteria</taxon>
        <taxon>Pseudomonadati</taxon>
        <taxon>Bacteroidota</taxon>
        <taxon>Flavobacteriia</taxon>
        <taxon>Flavobacteriales</taxon>
        <taxon>Flavobacteriaceae</taxon>
        <taxon>Pontimicrobium</taxon>
    </lineage>
</organism>
<dbReference type="InterPro" id="IPR011990">
    <property type="entry name" value="TPR-like_helical_dom_sf"/>
</dbReference>
<dbReference type="Pfam" id="PF13424">
    <property type="entry name" value="TPR_12"/>
    <property type="match status" value="1"/>
</dbReference>
<sequence length="549" mass="63465">MKLIRILFLFFICFFTFSKVSFAVQEKDSIAYYQNIARNPKSSESLTKAYSFFNEKKGYALVKKDTTLIIFHLINLAMIEKEGGLYVESENTYIKALDLIDKLEETPYLKKLRKSLTTNLAITYREQSNVEKSLDLYNNAMLNAQNAEDSIGIFNNRSNVFKDQGNYLKSKEELLKAQSLISQAKDTLLIALVLNNLGFAYSKLNSDKALNYLEDGLRLREKFGYSKGMYSSYYSLAIHYKDRNNKAIANEYAQKALKMSQLINSTSYRQNALGLIVDLNGNDYVREYKEMTDSITKARQVNTNKFAAYKYDLSKKNEELYKSKLKEQELQRRTLVAQGIIVLVLLIATFLYFVLKSRHKKRRHIEIYNTETRISKKVHDEVANDVYHVMTKLQQDSNIHEDVLDDLEHIYTKTRDISKENIAINFDEKFEELLSDLLFSFKQDNIAVITKGLSKIQWKSLSEIKRTMLYRVLQELMVNMKKHSKASIVVVTFSEVKDKKTIVYKDNGIGCLLKMHGGLSNAENRIHSINGTINFESEINNGFKAIITI</sequence>
<dbReference type="Gene3D" id="3.30.565.10">
    <property type="entry name" value="Histidine kinase-like ATPase, C-terminal domain"/>
    <property type="match status" value="1"/>
</dbReference>
<gene>
    <name evidence="2" type="ORF">ABGB03_05445</name>
</gene>
<dbReference type="SUPFAM" id="SSF48452">
    <property type="entry name" value="TPR-like"/>
    <property type="match status" value="2"/>
</dbReference>
<evidence type="ECO:0000313" key="2">
    <source>
        <dbReference type="EMBL" id="XBG62348.1"/>
    </source>
</evidence>
<name>A0AAU7BW18_9FLAO</name>
<reference evidence="2" key="1">
    <citation type="submission" date="2024-05" db="EMBL/GenBank/DDBJ databases">
        <title>Pontimicrobium maritimus sp. nov., isolated form sea water.</title>
        <authorList>
            <person name="Muhammad N."/>
            <person name="Vuong T.Q."/>
            <person name="Han H.L."/>
            <person name="Kim S.-G."/>
        </authorList>
    </citation>
    <scope>NUCLEOTIDE SEQUENCE</scope>
    <source>
        <strain evidence="2">SW4</strain>
    </source>
</reference>
<dbReference type="SMART" id="SM00028">
    <property type="entry name" value="TPR"/>
    <property type="match status" value="5"/>
</dbReference>
<keyword evidence="1" id="KW-1133">Transmembrane helix</keyword>
<keyword evidence="1" id="KW-0812">Transmembrane</keyword>
<dbReference type="Gene3D" id="1.25.40.10">
    <property type="entry name" value="Tetratricopeptide repeat domain"/>
    <property type="match status" value="2"/>
</dbReference>
<accession>A0AAU7BW18</accession>
<dbReference type="SUPFAM" id="SSF55874">
    <property type="entry name" value="ATPase domain of HSP90 chaperone/DNA topoisomerase II/histidine kinase"/>
    <property type="match status" value="1"/>
</dbReference>